<proteinExistence type="predicted"/>
<dbReference type="SUPFAM" id="SSF56024">
    <property type="entry name" value="Phospholipase D/nuclease"/>
    <property type="match status" value="1"/>
</dbReference>
<dbReference type="AlphaFoldDB" id="A0A1C5A5K8"/>
<evidence type="ECO:0000313" key="3">
    <source>
        <dbReference type="Proteomes" id="UP000198228"/>
    </source>
</evidence>
<protein>
    <submittedName>
        <fullName evidence="2">Regulatory protein, luxR family</fullName>
    </submittedName>
</protein>
<dbReference type="InterPro" id="IPR000792">
    <property type="entry name" value="Tscrpt_reg_LuxR_C"/>
</dbReference>
<evidence type="ECO:0000259" key="1">
    <source>
        <dbReference type="PROSITE" id="PS50043"/>
    </source>
</evidence>
<dbReference type="PROSITE" id="PS50043">
    <property type="entry name" value="HTH_LUXR_2"/>
    <property type="match status" value="1"/>
</dbReference>
<dbReference type="CDD" id="cd06170">
    <property type="entry name" value="LuxR_C_like"/>
    <property type="match status" value="1"/>
</dbReference>
<dbReference type="InterPro" id="IPR051797">
    <property type="entry name" value="TrmB-like"/>
</dbReference>
<gene>
    <name evidence="2" type="ORF">GA0074696_5403</name>
</gene>
<dbReference type="SUPFAM" id="SSF46894">
    <property type="entry name" value="C-terminal effector domain of the bipartite response regulators"/>
    <property type="match status" value="1"/>
</dbReference>
<feature type="domain" description="HTH luxR-type" evidence="1">
    <location>
        <begin position="260"/>
        <end position="322"/>
    </location>
</feature>
<dbReference type="GO" id="GO:0006355">
    <property type="term" value="P:regulation of DNA-templated transcription"/>
    <property type="evidence" value="ECO:0007669"/>
    <property type="project" value="InterPro"/>
</dbReference>
<reference evidence="2 3" key="1">
    <citation type="submission" date="2016-06" db="EMBL/GenBank/DDBJ databases">
        <authorList>
            <person name="Kjaerup R.B."/>
            <person name="Dalgaard T.S."/>
            <person name="Juul-Madsen H.R."/>
        </authorList>
    </citation>
    <scope>NUCLEOTIDE SEQUENCE [LARGE SCALE GENOMIC DNA]</scope>
    <source>
        <strain evidence="2 3">DSM 43821</strain>
    </source>
</reference>
<accession>A0A1C5A5K8</accession>
<dbReference type="InterPro" id="IPR016032">
    <property type="entry name" value="Sig_transdc_resp-reg_C-effctor"/>
</dbReference>
<evidence type="ECO:0000313" key="2">
    <source>
        <dbReference type="EMBL" id="SCF40523.1"/>
    </source>
</evidence>
<dbReference type="PANTHER" id="PTHR34293:SF1">
    <property type="entry name" value="HTH-TYPE TRANSCRIPTIONAL REGULATOR TRMBL2"/>
    <property type="match status" value="1"/>
</dbReference>
<dbReference type="PANTHER" id="PTHR34293">
    <property type="entry name" value="HTH-TYPE TRANSCRIPTIONAL REGULATOR TRMBL2"/>
    <property type="match status" value="1"/>
</dbReference>
<dbReference type="Gene3D" id="1.10.10.10">
    <property type="entry name" value="Winged helix-like DNA-binding domain superfamily/Winged helix DNA-binding domain"/>
    <property type="match status" value="2"/>
</dbReference>
<dbReference type="Proteomes" id="UP000198228">
    <property type="component" value="Chromosome I"/>
</dbReference>
<dbReference type="InterPro" id="IPR036388">
    <property type="entry name" value="WH-like_DNA-bd_sf"/>
</dbReference>
<dbReference type="RefSeq" id="WP_231925159.1">
    <property type="nucleotide sequence ID" value="NZ_LT607410.1"/>
</dbReference>
<dbReference type="GO" id="GO:0003677">
    <property type="term" value="F:DNA binding"/>
    <property type="evidence" value="ECO:0007669"/>
    <property type="project" value="InterPro"/>
</dbReference>
<name>A0A1C5A5K8_9ACTN</name>
<dbReference type="EMBL" id="LT607410">
    <property type="protein sequence ID" value="SCF40523.1"/>
    <property type="molecule type" value="Genomic_DNA"/>
</dbReference>
<dbReference type="Pfam" id="PF00196">
    <property type="entry name" value="GerE"/>
    <property type="match status" value="1"/>
</dbReference>
<sequence>MLEPLGVTEQAEQVYRAMLALPDMGVADLAGHLAIEDDTVRAALDELADLALLRPSSVQPGSMRPVSPEVGLAALLARAEADVLQRQRQVEATRAAIKSIAAEQHAARAQEGVRRYEDVDAVRLRLEELAMDARVECVSLNPGSAQAPAGRESSKPLNQLAIERGVAIRCVYQDSYRNDPDVVAYARWLTGLGGQIRTTPTLPMLMVVVDRRTALLPLDPNDSSRGGVEVTHAGVVAAIYALFEQIWRTANPIGVAAPVAEDGVEPFEREVLRILAAGHTDEAAARKLGLSLRTVRRITAALMERLQARSRFQAGAHAAQRGWL</sequence>
<dbReference type="SMART" id="SM00421">
    <property type="entry name" value="HTH_LUXR"/>
    <property type="match status" value="1"/>
</dbReference>
<organism evidence="2 3">
    <name type="scientific">Micromonospora purpureochromogenes</name>
    <dbReference type="NCBI Taxonomy" id="47872"/>
    <lineage>
        <taxon>Bacteria</taxon>
        <taxon>Bacillati</taxon>
        <taxon>Actinomycetota</taxon>
        <taxon>Actinomycetes</taxon>
        <taxon>Micromonosporales</taxon>
        <taxon>Micromonosporaceae</taxon>
        <taxon>Micromonospora</taxon>
    </lineage>
</organism>